<comment type="similarity">
    <text evidence="1">Belongs to the universal ribosomal protein uL13 family.</text>
</comment>
<comment type="caution">
    <text evidence="4">The sequence shown here is derived from an EMBL/GenBank/DDBJ whole genome shotgun (WGS) entry which is preliminary data.</text>
</comment>
<dbReference type="FunFam" id="3.90.1180.10:FF:000001">
    <property type="entry name" value="50S ribosomal protein L13"/>
    <property type="match status" value="1"/>
</dbReference>
<dbReference type="InterPro" id="IPR005822">
    <property type="entry name" value="Ribosomal_uL13"/>
</dbReference>
<dbReference type="GO" id="GO:0022625">
    <property type="term" value="C:cytosolic large ribosomal subunit"/>
    <property type="evidence" value="ECO:0007669"/>
    <property type="project" value="TreeGrafter"/>
</dbReference>
<dbReference type="Pfam" id="PF00572">
    <property type="entry name" value="Ribosomal_L13"/>
    <property type="match status" value="1"/>
</dbReference>
<evidence type="ECO:0000256" key="3">
    <source>
        <dbReference type="ARBA" id="ARBA00023274"/>
    </source>
</evidence>
<keyword evidence="3" id="KW-0687">Ribonucleoprotein</keyword>
<dbReference type="InterPro" id="IPR005823">
    <property type="entry name" value="Ribosomal_uL13_bac-type"/>
</dbReference>
<sequence length="142" mass="15744">MKTYMANAQTADKKWYIADASGKVLGRFASEIASRLRGKNKATYTPHCDTGDFIIVVNAEKIVLTGKKLTDKVYYSYSGYPGGLRETTAGKMLAEKPENLIRFAVQGMLPKTNLGRKMLKKLKVYAGNAHIHEAQCPEKLSI</sequence>
<dbReference type="HAMAP" id="MF_01366">
    <property type="entry name" value="Ribosomal_uL13"/>
    <property type="match status" value="1"/>
</dbReference>
<dbReference type="Gene3D" id="3.90.1180.10">
    <property type="entry name" value="Ribosomal protein L13"/>
    <property type="match status" value="1"/>
</dbReference>
<evidence type="ECO:0000256" key="1">
    <source>
        <dbReference type="ARBA" id="ARBA00006227"/>
    </source>
</evidence>
<dbReference type="PANTHER" id="PTHR11545">
    <property type="entry name" value="RIBOSOMAL PROTEIN L13"/>
    <property type="match status" value="1"/>
</dbReference>
<dbReference type="GO" id="GO:0003729">
    <property type="term" value="F:mRNA binding"/>
    <property type="evidence" value="ECO:0007669"/>
    <property type="project" value="UniProtKB-ARBA"/>
</dbReference>
<evidence type="ECO:0000313" key="4">
    <source>
        <dbReference type="EMBL" id="KUG23143.1"/>
    </source>
</evidence>
<keyword evidence="2 4" id="KW-0689">Ribosomal protein</keyword>
<organism evidence="4">
    <name type="scientific">hydrocarbon metagenome</name>
    <dbReference type="NCBI Taxonomy" id="938273"/>
    <lineage>
        <taxon>unclassified sequences</taxon>
        <taxon>metagenomes</taxon>
        <taxon>ecological metagenomes</taxon>
    </lineage>
</organism>
<dbReference type="PANTHER" id="PTHR11545:SF2">
    <property type="entry name" value="LARGE RIBOSOMAL SUBUNIT PROTEIN UL13M"/>
    <property type="match status" value="1"/>
</dbReference>
<evidence type="ECO:0000256" key="2">
    <source>
        <dbReference type="ARBA" id="ARBA00022980"/>
    </source>
</evidence>
<name>A0A0W8FQG8_9ZZZZ</name>
<dbReference type="GO" id="GO:0006412">
    <property type="term" value="P:translation"/>
    <property type="evidence" value="ECO:0007669"/>
    <property type="project" value="InterPro"/>
</dbReference>
<proteinExistence type="inferred from homology"/>
<dbReference type="GO" id="GO:0003735">
    <property type="term" value="F:structural constituent of ribosome"/>
    <property type="evidence" value="ECO:0007669"/>
    <property type="project" value="InterPro"/>
</dbReference>
<dbReference type="InterPro" id="IPR036899">
    <property type="entry name" value="Ribosomal_uL13_sf"/>
</dbReference>
<dbReference type="PIRSF" id="PIRSF002181">
    <property type="entry name" value="Ribosomal_L13"/>
    <property type="match status" value="1"/>
</dbReference>
<dbReference type="EMBL" id="LNQE01000919">
    <property type="protein sequence ID" value="KUG23143.1"/>
    <property type="molecule type" value="Genomic_DNA"/>
</dbReference>
<dbReference type="SUPFAM" id="SSF52161">
    <property type="entry name" value="Ribosomal protein L13"/>
    <property type="match status" value="1"/>
</dbReference>
<dbReference type="CDD" id="cd00392">
    <property type="entry name" value="Ribosomal_L13"/>
    <property type="match status" value="1"/>
</dbReference>
<dbReference type="GO" id="GO:0017148">
    <property type="term" value="P:negative regulation of translation"/>
    <property type="evidence" value="ECO:0007669"/>
    <property type="project" value="TreeGrafter"/>
</dbReference>
<accession>A0A0W8FQG8</accession>
<dbReference type="AlphaFoldDB" id="A0A0W8FQG8"/>
<gene>
    <name evidence="4" type="ORF">ASZ90_007070</name>
</gene>
<protein>
    <submittedName>
        <fullName evidence="4">Lsu ribosomal protein l13p (L13ae)</fullName>
    </submittedName>
</protein>
<reference evidence="4" key="1">
    <citation type="journal article" date="2015" name="Proc. Natl. Acad. Sci. U.S.A.">
        <title>Networks of energetic and metabolic interactions define dynamics in microbial communities.</title>
        <authorList>
            <person name="Embree M."/>
            <person name="Liu J.K."/>
            <person name="Al-Bassam M.M."/>
            <person name="Zengler K."/>
        </authorList>
    </citation>
    <scope>NUCLEOTIDE SEQUENCE</scope>
</reference>
<dbReference type="NCBIfam" id="TIGR01066">
    <property type="entry name" value="rplM_bact"/>
    <property type="match status" value="1"/>
</dbReference>